<comment type="subcellular location">
    <subcellularLocation>
        <location evidence="1">Nucleus</location>
    </subcellularLocation>
</comment>
<keyword evidence="3" id="KW-0936">Ethylene signaling pathway</keyword>
<gene>
    <name evidence="8" type="primary">LOC18611600</name>
</gene>
<dbReference type="AlphaFoldDB" id="A0AB32W2S1"/>
<sequence>MGWASPCLGRKEGPSGLGCAEVLQGFKEPGCPIFWTTRRGGSGTPGKERYFQGEKYTVEFLGELIEPSSPGNEMEPGEDGEEEGEEIIYDELQKRMWKDRLRIQNMKQKREDDQESQSEAREEASRRKKMSRAQDSILKSMVKIVEVCKAQGFVYGIVPDKGKPVTGSSDSLRKWWKEKVHFDKNAPLAVAEFLPAIIEQGELDPASFMHLLQELQDTTLGSLLSALMQHCMPPQRRFPLEKGLAPPWWPTGNEIWWGEQGVAQEHGPPPYRKPHDLKKAWKVSVLAAVIKHMSPNLDRMRRLVRQSKCLQDKKTAKETSTWSKVVNHEEALMKLTEKCLKISPAKDDGGGDDSEHINTDDKGKHAEKIASSGEKRKCNFEPECPQSALELGFGDRSSRTDHESNCAYRSEVSDINQEDNEESDISGKILPYGHYSFGPQTKLHTDSMDGTQSTLSMTGWPDMELAKANDRQGIMQMNEVEDISGITSQNYIDYLGAAIEDLPLPAEFLIQRGDMDWNMCQLLRENSDDQGSTSIWDMGFDGLS</sequence>
<proteinExistence type="inferred from homology"/>
<evidence type="ECO:0000256" key="3">
    <source>
        <dbReference type="ARBA" id="ARBA00022745"/>
    </source>
</evidence>
<dbReference type="KEGG" id="tcc:18611600"/>
<comment type="similarity">
    <text evidence="2">Belongs to the EIN3 family.</text>
</comment>
<dbReference type="GeneID" id="18611600"/>
<dbReference type="GO" id="GO:0009873">
    <property type="term" value="P:ethylene-activated signaling pathway"/>
    <property type="evidence" value="ECO:0007669"/>
    <property type="project" value="UniProtKB-KW"/>
</dbReference>
<evidence type="ECO:0000256" key="2">
    <source>
        <dbReference type="ARBA" id="ARBA00009416"/>
    </source>
</evidence>
<dbReference type="PANTHER" id="PTHR33305">
    <property type="entry name" value="ETHYLENE INSENSITIVE 3-LIKE 2 PROTEIN"/>
    <property type="match status" value="1"/>
</dbReference>
<feature type="compositionally biased region" description="Basic and acidic residues" evidence="5">
    <location>
        <begin position="106"/>
        <end position="125"/>
    </location>
</feature>
<dbReference type="InterPro" id="IPR047091">
    <property type="entry name" value="EIN3-like_DNA-bd"/>
</dbReference>
<organism evidence="7 8">
    <name type="scientific">Theobroma cacao</name>
    <name type="common">Cacao</name>
    <name type="synonym">Cocoa</name>
    <dbReference type="NCBI Taxonomy" id="3641"/>
    <lineage>
        <taxon>Eukaryota</taxon>
        <taxon>Viridiplantae</taxon>
        <taxon>Streptophyta</taxon>
        <taxon>Embryophyta</taxon>
        <taxon>Tracheophyta</taxon>
        <taxon>Spermatophyta</taxon>
        <taxon>Magnoliopsida</taxon>
        <taxon>eudicotyledons</taxon>
        <taxon>Gunneridae</taxon>
        <taxon>Pentapetalae</taxon>
        <taxon>rosids</taxon>
        <taxon>malvids</taxon>
        <taxon>Malvales</taxon>
        <taxon>Malvaceae</taxon>
        <taxon>Byttnerioideae</taxon>
        <taxon>Theobroma</taxon>
    </lineage>
</organism>
<dbReference type="Proteomes" id="UP000694886">
    <property type="component" value="Chromosome 1"/>
</dbReference>
<feature type="region of interest" description="Disordered" evidence="5">
    <location>
        <begin position="106"/>
        <end position="132"/>
    </location>
</feature>
<protein>
    <submittedName>
        <fullName evidence="8">LOW QUALITY PROTEIN: putative ETHYLENE INSENSITIVE 3-like 4 protein</fullName>
    </submittedName>
</protein>
<evidence type="ECO:0000256" key="4">
    <source>
        <dbReference type="ARBA" id="ARBA00023242"/>
    </source>
</evidence>
<name>A0AB32W2S1_THECC</name>
<dbReference type="Gramene" id="Tc01v2_t009020.1">
    <property type="protein sequence ID" value="Tc01v2_p009020.1"/>
    <property type="gene ID" value="Tc01v2_g009020"/>
</dbReference>
<dbReference type="Gene3D" id="1.10.3180.10">
    <property type="entry name" value="DNA-binding domain of EIN3-like"/>
    <property type="match status" value="2"/>
</dbReference>
<dbReference type="SUPFAM" id="SSF116768">
    <property type="entry name" value="DNA-binding domain of EIN3-like"/>
    <property type="match status" value="1"/>
</dbReference>
<feature type="region of interest" description="Disordered" evidence="5">
    <location>
        <begin position="345"/>
        <end position="379"/>
    </location>
</feature>
<evidence type="ECO:0000256" key="5">
    <source>
        <dbReference type="SAM" id="MobiDB-lite"/>
    </source>
</evidence>
<dbReference type="PANTHER" id="PTHR33305:SF29">
    <property type="entry name" value="ETHYLENE INSENSITIVE 3-LIKE 5 PROTEIN"/>
    <property type="match status" value="1"/>
</dbReference>
<dbReference type="InterPro" id="IPR023278">
    <property type="entry name" value="Ethylene_insens-like_DNA-bd"/>
</dbReference>
<dbReference type="Pfam" id="PF04873">
    <property type="entry name" value="EIN3_DNA-bd"/>
    <property type="match status" value="1"/>
</dbReference>
<evidence type="ECO:0000313" key="7">
    <source>
        <dbReference type="Proteomes" id="UP000694886"/>
    </source>
</evidence>
<dbReference type="FunFam" id="1.10.3180.10:FF:000001">
    <property type="entry name" value="Ethylene insensitive 3-like 1"/>
    <property type="match status" value="1"/>
</dbReference>
<dbReference type="GO" id="GO:0005634">
    <property type="term" value="C:nucleus"/>
    <property type="evidence" value="ECO:0007669"/>
    <property type="project" value="UniProtKB-SubCell"/>
</dbReference>
<dbReference type="GO" id="GO:0003700">
    <property type="term" value="F:DNA-binding transcription factor activity"/>
    <property type="evidence" value="ECO:0007669"/>
    <property type="project" value="InterPro"/>
</dbReference>
<accession>A0AB32W2S1</accession>
<dbReference type="InterPro" id="IPR006957">
    <property type="entry name" value="EIN3"/>
</dbReference>
<evidence type="ECO:0000313" key="8">
    <source>
        <dbReference type="RefSeq" id="XP_017972414.1"/>
    </source>
</evidence>
<evidence type="ECO:0000259" key="6">
    <source>
        <dbReference type="Pfam" id="PF04873"/>
    </source>
</evidence>
<feature type="region of interest" description="Disordered" evidence="5">
    <location>
        <begin position="391"/>
        <end position="410"/>
    </location>
</feature>
<keyword evidence="4" id="KW-0539">Nucleus</keyword>
<evidence type="ECO:0000256" key="1">
    <source>
        <dbReference type="ARBA" id="ARBA00004123"/>
    </source>
</evidence>
<reference evidence="8" key="2">
    <citation type="submission" date="2025-08" db="UniProtKB">
        <authorList>
            <consortium name="RefSeq"/>
        </authorList>
    </citation>
    <scope>IDENTIFICATION</scope>
</reference>
<dbReference type="RefSeq" id="XP_017972414.1">
    <property type="nucleotide sequence ID" value="XM_018116925.1"/>
</dbReference>
<feature type="domain" description="Ethylene insensitive 3-like DNA-binding" evidence="6">
    <location>
        <begin position="90"/>
        <end position="330"/>
    </location>
</feature>
<reference evidence="7" key="1">
    <citation type="journal article" date="1997" name="Nucleic Acids Res.">
        <title>tRNAscan-SE: a program for improved detection of transfer RNA genes in genomic sequence.</title>
        <authorList>
            <person name="Lowe T.M."/>
            <person name="Eddy S.R."/>
        </authorList>
    </citation>
    <scope>NUCLEOTIDE SEQUENCE [LARGE SCALE GENOMIC DNA]</scope>
    <source>
        <strain evidence="7">r\B97-61/B2</strain>
    </source>
</reference>